<keyword evidence="4 6" id="KW-1133">Transmembrane helix</keyword>
<evidence type="ECO:0000256" key="2">
    <source>
        <dbReference type="ARBA" id="ARBA00022475"/>
    </source>
</evidence>
<keyword evidence="2" id="KW-1003">Cell membrane</keyword>
<dbReference type="PANTHER" id="PTHR40077:SF2">
    <property type="entry name" value="MEMBRANE PROTEIN"/>
    <property type="match status" value="1"/>
</dbReference>
<dbReference type="AlphaFoldDB" id="A0A6J6NQK1"/>
<dbReference type="Pfam" id="PF12823">
    <property type="entry name" value="DUF3817"/>
    <property type="match status" value="1"/>
</dbReference>
<evidence type="ECO:0000256" key="1">
    <source>
        <dbReference type="ARBA" id="ARBA00004651"/>
    </source>
</evidence>
<accession>A0A6J6NQK1</accession>
<proteinExistence type="predicted"/>
<dbReference type="NCBIfam" id="TIGR03954">
    <property type="entry name" value="integ_memb_HG"/>
    <property type="match status" value="1"/>
</dbReference>
<reference evidence="8" key="1">
    <citation type="submission" date="2020-05" db="EMBL/GenBank/DDBJ databases">
        <authorList>
            <person name="Chiriac C."/>
            <person name="Salcher M."/>
            <person name="Ghai R."/>
            <person name="Kavagutti S V."/>
        </authorList>
    </citation>
    <scope>NUCLEOTIDE SEQUENCE</scope>
</reference>
<evidence type="ECO:0000256" key="6">
    <source>
        <dbReference type="SAM" id="Phobius"/>
    </source>
</evidence>
<evidence type="ECO:0000256" key="5">
    <source>
        <dbReference type="ARBA" id="ARBA00023136"/>
    </source>
</evidence>
<feature type="transmembrane region" description="Helical" evidence="6">
    <location>
        <begin position="12"/>
        <end position="33"/>
    </location>
</feature>
<evidence type="ECO:0000256" key="3">
    <source>
        <dbReference type="ARBA" id="ARBA00022692"/>
    </source>
</evidence>
<name>A0A6J6NQK1_9ZZZZ</name>
<evidence type="ECO:0000313" key="8">
    <source>
        <dbReference type="EMBL" id="CAB4688292.1"/>
    </source>
</evidence>
<dbReference type="PANTHER" id="PTHR40077">
    <property type="entry name" value="MEMBRANE PROTEIN-RELATED"/>
    <property type="match status" value="1"/>
</dbReference>
<evidence type="ECO:0000259" key="7">
    <source>
        <dbReference type="Pfam" id="PF12823"/>
    </source>
</evidence>
<organism evidence="8">
    <name type="scientific">freshwater metagenome</name>
    <dbReference type="NCBI Taxonomy" id="449393"/>
    <lineage>
        <taxon>unclassified sequences</taxon>
        <taxon>metagenomes</taxon>
        <taxon>ecological metagenomes</taxon>
    </lineage>
</organism>
<feature type="transmembrane region" description="Helical" evidence="6">
    <location>
        <begin position="105"/>
        <end position="123"/>
    </location>
</feature>
<gene>
    <name evidence="8" type="ORF">UFOPK2370_00781</name>
</gene>
<dbReference type="EMBL" id="CAEZXK010000017">
    <property type="protein sequence ID" value="CAB4688292.1"/>
    <property type="molecule type" value="Genomic_DNA"/>
</dbReference>
<protein>
    <submittedName>
        <fullName evidence="8">Unannotated protein</fullName>
    </submittedName>
</protein>
<keyword evidence="5 6" id="KW-0472">Membrane</keyword>
<keyword evidence="3 6" id="KW-0812">Transmembrane</keyword>
<feature type="domain" description="DUF3817" evidence="7">
    <location>
        <begin position="11"/>
        <end position="129"/>
    </location>
</feature>
<feature type="transmembrane region" description="Helical" evidence="6">
    <location>
        <begin position="73"/>
        <end position="93"/>
    </location>
</feature>
<dbReference type="InterPro" id="IPR023845">
    <property type="entry name" value="DUF3817_TM"/>
</dbReference>
<dbReference type="GO" id="GO:0005886">
    <property type="term" value="C:plasma membrane"/>
    <property type="evidence" value="ECO:0007669"/>
    <property type="project" value="UniProtKB-SubCell"/>
</dbReference>
<evidence type="ECO:0000256" key="4">
    <source>
        <dbReference type="ARBA" id="ARBA00022989"/>
    </source>
</evidence>
<sequence length="142" mass="16085">MPAPSELKNSLRFFKVTSYVTGVFLLLISVLYAMRLTISADVWIAGPQGLVALAQFYVDPSTGDRYGFPTEGFSFTVISLIVHGWLYVVYLYANFRLWVQLRWGIGKFLIIAMGGIVPFLSFFTERYYSKVAEGWSDRKDAA</sequence>
<comment type="subcellular location">
    <subcellularLocation>
        <location evidence="1">Cell membrane</location>
        <topology evidence="1">Multi-pass membrane protein</topology>
    </subcellularLocation>
</comment>